<dbReference type="PANTHER" id="PTHR28181">
    <property type="entry name" value="UPF0655 PROTEIN YCR015C"/>
    <property type="match status" value="1"/>
</dbReference>
<dbReference type="Proteomes" id="UP000054561">
    <property type="component" value="Unassembled WGS sequence"/>
</dbReference>
<keyword evidence="2" id="KW-1133">Transmembrane helix</keyword>
<proteinExistence type="predicted"/>
<dbReference type="EMBL" id="KQ001648">
    <property type="protein sequence ID" value="KJP89792.1"/>
    <property type="molecule type" value="Genomic_DNA"/>
</dbReference>
<dbReference type="PANTHER" id="PTHR28181:SF1">
    <property type="entry name" value="COLD TOLERANCE PROTEIN 1"/>
    <property type="match status" value="1"/>
</dbReference>
<evidence type="ECO:0000256" key="2">
    <source>
        <dbReference type="SAM" id="Phobius"/>
    </source>
</evidence>
<dbReference type="InterPro" id="IPR036412">
    <property type="entry name" value="HAD-like_sf"/>
</dbReference>
<dbReference type="InterPro" id="IPR050849">
    <property type="entry name" value="HAD-like_hydrolase_phosphatase"/>
</dbReference>
<evidence type="ECO:0000313" key="3">
    <source>
        <dbReference type="EMBL" id="KJP89792.1"/>
    </source>
</evidence>
<dbReference type="AlphaFoldDB" id="A0A0D9QSJ7"/>
<keyword evidence="2" id="KW-0472">Membrane</keyword>
<accession>A0A0D9QSJ7</accession>
<dbReference type="GeneID" id="24265814"/>
<organism evidence="3 4">
    <name type="scientific">Plasmodium fragile</name>
    <dbReference type="NCBI Taxonomy" id="5857"/>
    <lineage>
        <taxon>Eukaryota</taxon>
        <taxon>Sar</taxon>
        <taxon>Alveolata</taxon>
        <taxon>Apicomplexa</taxon>
        <taxon>Aconoidasida</taxon>
        <taxon>Haemosporida</taxon>
        <taxon>Plasmodiidae</taxon>
        <taxon>Plasmodium</taxon>
        <taxon>Plasmodium (Plasmodium)</taxon>
    </lineage>
</organism>
<feature type="transmembrane region" description="Helical" evidence="2">
    <location>
        <begin position="285"/>
        <end position="303"/>
    </location>
</feature>
<dbReference type="OMA" id="ICLYTIR"/>
<gene>
    <name evidence="3" type="ORF">AK88_00500</name>
</gene>
<keyword evidence="2" id="KW-0812">Transmembrane</keyword>
<keyword evidence="4" id="KW-1185">Reference proteome</keyword>
<evidence type="ECO:0000313" key="4">
    <source>
        <dbReference type="Proteomes" id="UP000054561"/>
    </source>
</evidence>
<feature type="region of interest" description="Disordered" evidence="1">
    <location>
        <begin position="35"/>
        <end position="68"/>
    </location>
</feature>
<evidence type="ECO:0000256" key="1">
    <source>
        <dbReference type="SAM" id="MobiDB-lite"/>
    </source>
</evidence>
<dbReference type="RefSeq" id="XP_012333574.1">
    <property type="nucleotide sequence ID" value="XM_012478151.1"/>
</dbReference>
<feature type="compositionally biased region" description="Polar residues" evidence="1">
    <location>
        <begin position="53"/>
        <end position="68"/>
    </location>
</feature>
<dbReference type="VEuPathDB" id="PlasmoDB:AK88_00500"/>
<protein>
    <submittedName>
        <fullName evidence="3">Uncharacterized protein</fullName>
    </submittedName>
</protein>
<feature type="compositionally biased region" description="Basic and acidic residues" evidence="1">
    <location>
        <begin position="35"/>
        <end position="51"/>
    </location>
</feature>
<sequence>MKDVKLLLEKLRINREREFEREVKIFLELKKLSDGTPKGDDESTVGIEKDANGVNSRNGTNSPLDVNSPNGASNYVRKKINSLRKKTVFEQSYYRNVLNCYDQSDHYKEVIKYTPYDFQGAQETDSKKAITQSENLLIFYYAYLVRKYCERNFLMCVHNDFIRSLTYTCLEENLFLKFVSINLGVLAKCIKQVEVVSEETENENLVQLMNRCRGVMRGVYNELASLQGKDKTNEAAQLVVDGDDGESHHVCSSLKKYFPFLDEPCGKGIQEGSANDAHMKKVYEIYAFVYVFASIFYVTSLAISKAKVGRYLPIRGMPHDCADSRVQSDLQRFAMYRMFIEQYAKGDFMQLNQAMLYFLSRERLLTQKEGMSHTCGDILECLNVLRNATALQSEFFAASRVKEVGSHPTDNPHVNYIGSGPSPRVPFINHFFHVAIDFDKTIIKKDSYSAFFKILEKHYFKESVRTGKETLTEEDITFFNNFSLEEMKNKPKPTTQEKIEYIHKLGHWFSLQELDILENLKKDQEKKEQVYSKSYYHFLNEVDKVHVNYSMLLSYYDVFKDVQVDVLNSLISEHYERFELNEFFLEVFLHLLNYKMENRDSFYLDVITLNLKKQICLYTIRNNLLKVRGGTFALSPPPPPSSATAPTEEDYYQTFKKYFHVYYSKTHTYDKGQRKYTGEFEYNRLKIKHGEYQPGGGNDVGTIEKVSLSSLYDKTLIQTKVCSLLRHVNHKLSAFIGDSLIDLDAMLHADIAILIGHNELLITFCEKHNIIIKPLVCAAAKIEMLARARNATSDVTPATNGTANKNVSPIDQRGEELKDLYDEKEKVIYSTESWLEIGIFFFGHV</sequence>
<dbReference type="OrthoDB" id="10255128at2759"/>
<dbReference type="SUPFAM" id="SSF56784">
    <property type="entry name" value="HAD-like"/>
    <property type="match status" value="1"/>
</dbReference>
<name>A0A0D9QSJ7_PLAFR</name>
<reference evidence="3 4" key="1">
    <citation type="submission" date="2014-03" db="EMBL/GenBank/DDBJ databases">
        <title>The Genome Sequence of Plasmodium fragile nilgiri.</title>
        <authorList>
            <consortium name="The Broad Institute Genomics Platform"/>
            <consortium name="The Broad Institute Genome Sequencing Center for Infectious Disease"/>
            <person name="Neafsey D."/>
            <person name="Duraisingh M."/>
            <person name="Young S.K."/>
            <person name="Zeng Q."/>
            <person name="Gargeya S."/>
            <person name="Abouelleil A."/>
            <person name="Alvarado L."/>
            <person name="Chapman S.B."/>
            <person name="Gainer-Dewar J."/>
            <person name="Goldberg J."/>
            <person name="Griggs A."/>
            <person name="Gujja S."/>
            <person name="Hansen M."/>
            <person name="Howarth C."/>
            <person name="Imamovic A."/>
            <person name="Larimer J."/>
            <person name="Pearson M."/>
            <person name="Poon T.W."/>
            <person name="Priest M."/>
            <person name="Roberts A."/>
            <person name="Saif S."/>
            <person name="Shea T."/>
            <person name="Sykes S."/>
            <person name="Wortman J."/>
            <person name="Nusbaum C."/>
            <person name="Birren B."/>
        </authorList>
    </citation>
    <scope>NUCLEOTIDE SEQUENCE [LARGE SCALE GENOMIC DNA]</scope>
    <source>
        <strain evidence="4">nilgiri</strain>
    </source>
</reference>